<feature type="transmembrane region" description="Helical" evidence="8">
    <location>
        <begin position="21"/>
        <end position="41"/>
    </location>
</feature>
<reference evidence="9" key="2">
    <citation type="submission" date="2021-04" db="EMBL/GenBank/DDBJ databases">
        <authorList>
            <person name="Gilroy R."/>
        </authorList>
    </citation>
    <scope>NUCLEOTIDE SEQUENCE</scope>
    <source>
        <strain evidence="9">Gambia15-2214</strain>
    </source>
</reference>
<keyword evidence="7" id="KW-0813">Transport</keyword>
<evidence type="ECO:0000256" key="2">
    <source>
        <dbReference type="ARBA" id="ARBA00005811"/>
    </source>
</evidence>
<dbReference type="GO" id="GO:0022857">
    <property type="term" value="F:transmembrane transporter activity"/>
    <property type="evidence" value="ECO:0007669"/>
    <property type="project" value="InterPro"/>
</dbReference>
<evidence type="ECO:0000256" key="1">
    <source>
        <dbReference type="ARBA" id="ARBA00004162"/>
    </source>
</evidence>
<dbReference type="EMBL" id="JAHLFV010000144">
    <property type="protein sequence ID" value="MBU3850107.1"/>
    <property type="molecule type" value="Genomic_DNA"/>
</dbReference>
<evidence type="ECO:0000256" key="8">
    <source>
        <dbReference type="SAM" id="Phobius"/>
    </source>
</evidence>
<dbReference type="AlphaFoldDB" id="A0A9E2L3K9"/>
<evidence type="ECO:0000256" key="3">
    <source>
        <dbReference type="ARBA" id="ARBA00022475"/>
    </source>
</evidence>
<keyword evidence="3" id="KW-1003">Cell membrane</keyword>
<keyword evidence="4 7" id="KW-0812">Transmembrane</keyword>
<dbReference type="Proteomes" id="UP000823914">
    <property type="component" value="Unassembled WGS sequence"/>
</dbReference>
<dbReference type="PANTHER" id="PTHR30558:SF7">
    <property type="entry name" value="TOL-PAL SYSTEM PROTEIN TOLR"/>
    <property type="match status" value="1"/>
</dbReference>
<sequence>MKRRDYRGKMSQIDMIPMIDIVFQLILFFLVSTTFVMLPGIQVNLPQSTTAESGTGAGITVTLNEQGQLWFNEKPVDLILLGEELQAFDTGDIPREEFPIQLEAGALVTNGEIVKIFDVIRKSGFSAVQLRTVE</sequence>
<gene>
    <name evidence="9" type="ORF">IAA16_06035</name>
</gene>
<reference evidence="9" key="1">
    <citation type="journal article" date="2021" name="PeerJ">
        <title>Extensive microbial diversity within the chicken gut microbiome revealed by metagenomics and culture.</title>
        <authorList>
            <person name="Gilroy R."/>
            <person name="Ravi A."/>
            <person name="Getino M."/>
            <person name="Pursley I."/>
            <person name="Horton D.L."/>
            <person name="Alikhan N.F."/>
            <person name="Baker D."/>
            <person name="Gharbi K."/>
            <person name="Hall N."/>
            <person name="Watson M."/>
            <person name="Adriaenssens E.M."/>
            <person name="Foster-Nyarko E."/>
            <person name="Jarju S."/>
            <person name="Secka A."/>
            <person name="Antonio M."/>
            <person name="Oren A."/>
            <person name="Chaudhuri R.R."/>
            <person name="La Ragione R."/>
            <person name="Hildebrand F."/>
            <person name="Pallen M.J."/>
        </authorList>
    </citation>
    <scope>NUCLEOTIDE SEQUENCE</scope>
    <source>
        <strain evidence="9">Gambia15-2214</strain>
    </source>
</reference>
<name>A0A9E2L3K9_9SPIR</name>
<keyword evidence="6 8" id="KW-0472">Membrane</keyword>
<evidence type="ECO:0000256" key="5">
    <source>
        <dbReference type="ARBA" id="ARBA00022989"/>
    </source>
</evidence>
<comment type="similarity">
    <text evidence="2 7">Belongs to the ExbD/TolR family.</text>
</comment>
<protein>
    <submittedName>
        <fullName evidence="9">Biopolymer transporter ExbD</fullName>
    </submittedName>
</protein>
<accession>A0A9E2L3K9</accession>
<proteinExistence type="inferred from homology"/>
<dbReference type="Pfam" id="PF02472">
    <property type="entry name" value="ExbD"/>
    <property type="match status" value="1"/>
</dbReference>
<dbReference type="Gene3D" id="3.30.420.270">
    <property type="match status" value="1"/>
</dbReference>
<organism evidence="9 10">
    <name type="scientific">Candidatus Treponema excrementipullorum</name>
    <dbReference type="NCBI Taxonomy" id="2838768"/>
    <lineage>
        <taxon>Bacteria</taxon>
        <taxon>Pseudomonadati</taxon>
        <taxon>Spirochaetota</taxon>
        <taxon>Spirochaetia</taxon>
        <taxon>Spirochaetales</taxon>
        <taxon>Treponemataceae</taxon>
        <taxon>Treponema</taxon>
    </lineage>
</organism>
<dbReference type="InterPro" id="IPR003400">
    <property type="entry name" value="ExbD"/>
</dbReference>
<dbReference type="GO" id="GO:0015031">
    <property type="term" value="P:protein transport"/>
    <property type="evidence" value="ECO:0007669"/>
    <property type="project" value="UniProtKB-KW"/>
</dbReference>
<keyword evidence="5 8" id="KW-1133">Transmembrane helix</keyword>
<evidence type="ECO:0000256" key="6">
    <source>
        <dbReference type="ARBA" id="ARBA00023136"/>
    </source>
</evidence>
<dbReference type="PANTHER" id="PTHR30558">
    <property type="entry name" value="EXBD MEMBRANE COMPONENT OF PMF-DRIVEN MACROMOLECULE IMPORT SYSTEM"/>
    <property type="match status" value="1"/>
</dbReference>
<evidence type="ECO:0000313" key="10">
    <source>
        <dbReference type="Proteomes" id="UP000823914"/>
    </source>
</evidence>
<evidence type="ECO:0000256" key="4">
    <source>
        <dbReference type="ARBA" id="ARBA00022692"/>
    </source>
</evidence>
<comment type="subcellular location">
    <subcellularLocation>
        <location evidence="1">Cell membrane</location>
        <topology evidence="1">Single-pass membrane protein</topology>
    </subcellularLocation>
    <subcellularLocation>
        <location evidence="7">Cell membrane</location>
        <topology evidence="7">Single-pass type II membrane protein</topology>
    </subcellularLocation>
</comment>
<evidence type="ECO:0000256" key="7">
    <source>
        <dbReference type="RuleBase" id="RU003879"/>
    </source>
</evidence>
<comment type="caution">
    <text evidence="9">The sequence shown here is derived from an EMBL/GenBank/DDBJ whole genome shotgun (WGS) entry which is preliminary data.</text>
</comment>
<evidence type="ECO:0000313" key="9">
    <source>
        <dbReference type="EMBL" id="MBU3850107.1"/>
    </source>
</evidence>
<keyword evidence="7" id="KW-0653">Protein transport</keyword>
<dbReference type="GO" id="GO:0005886">
    <property type="term" value="C:plasma membrane"/>
    <property type="evidence" value="ECO:0007669"/>
    <property type="project" value="UniProtKB-SubCell"/>
</dbReference>